<comment type="similarity">
    <text evidence="1">Belongs to the SIL1 family.</text>
</comment>
<dbReference type="GeneID" id="30035498"/>
<feature type="region of interest" description="Disordered" evidence="9">
    <location>
        <begin position="350"/>
        <end position="384"/>
    </location>
</feature>
<keyword evidence="8" id="KW-0811">Translocation</keyword>
<evidence type="ECO:0000256" key="9">
    <source>
        <dbReference type="SAM" id="MobiDB-lite"/>
    </source>
</evidence>
<dbReference type="PANTHER" id="PTHR19316">
    <property type="entry name" value="PROTEIN FOLDING REGULATOR"/>
    <property type="match status" value="1"/>
</dbReference>
<evidence type="ECO:0000313" key="11">
    <source>
        <dbReference type="Proteomes" id="UP000189580"/>
    </source>
</evidence>
<dbReference type="OrthoDB" id="448649at2759"/>
<evidence type="ECO:0000256" key="5">
    <source>
        <dbReference type="ARBA" id="ARBA00022729"/>
    </source>
</evidence>
<accession>A0A167FXF4</accession>
<keyword evidence="4" id="KW-0813">Transport</keyword>
<dbReference type="GO" id="GO:0015031">
    <property type="term" value="P:protein transport"/>
    <property type="evidence" value="ECO:0007669"/>
    <property type="project" value="UniProtKB-KW"/>
</dbReference>
<keyword evidence="7" id="KW-0653">Protein transport</keyword>
<dbReference type="Proteomes" id="UP000189580">
    <property type="component" value="Chromosome b"/>
</dbReference>
<name>A0A167FXF4_9ASCO</name>
<organism evidence="10 11">
    <name type="scientific">Sugiyamaella lignohabitans</name>
    <dbReference type="NCBI Taxonomy" id="796027"/>
    <lineage>
        <taxon>Eukaryota</taxon>
        <taxon>Fungi</taxon>
        <taxon>Dikarya</taxon>
        <taxon>Ascomycota</taxon>
        <taxon>Saccharomycotina</taxon>
        <taxon>Dipodascomycetes</taxon>
        <taxon>Dipodascales</taxon>
        <taxon>Trichomonascaceae</taxon>
        <taxon>Sugiyamaella</taxon>
    </lineage>
</organism>
<comment type="subunit">
    <text evidence="2">Interacts with KAR2.</text>
</comment>
<evidence type="ECO:0000256" key="2">
    <source>
        <dbReference type="ARBA" id="ARBA00011799"/>
    </source>
</evidence>
<dbReference type="EMBL" id="CP014503">
    <property type="protein sequence ID" value="ANB15828.1"/>
    <property type="molecule type" value="Genomic_DNA"/>
</dbReference>
<gene>
    <name evidence="10" type="primary">SIL1</name>
    <name evidence="10" type="ORF">AWJ20_3472</name>
</gene>
<dbReference type="PANTHER" id="PTHR19316:SF34">
    <property type="entry name" value="NUCLEOTIDE EXCHANGE FACTOR SIL1"/>
    <property type="match status" value="1"/>
</dbReference>
<dbReference type="GO" id="GO:0000774">
    <property type="term" value="F:adenyl-nucleotide exchange factor activity"/>
    <property type="evidence" value="ECO:0007669"/>
    <property type="project" value="InterPro"/>
</dbReference>
<dbReference type="InterPro" id="IPR031884">
    <property type="entry name" value="Sil1_fungi"/>
</dbReference>
<dbReference type="GO" id="GO:0005783">
    <property type="term" value="C:endoplasmic reticulum"/>
    <property type="evidence" value="ECO:0007669"/>
    <property type="project" value="InterPro"/>
</dbReference>
<dbReference type="AlphaFoldDB" id="A0A167FXF4"/>
<evidence type="ECO:0000256" key="1">
    <source>
        <dbReference type="ARBA" id="ARBA00010588"/>
    </source>
</evidence>
<dbReference type="Pfam" id="PF16782">
    <property type="entry name" value="SIL1"/>
    <property type="match status" value="1"/>
</dbReference>
<evidence type="ECO:0000256" key="8">
    <source>
        <dbReference type="ARBA" id="ARBA00023010"/>
    </source>
</evidence>
<protein>
    <recommendedName>
        <fullName evidence="3">Nucleotide exchange factor SIL1</fullName>
    </recommendedName>
</protein>
<dbReference type="SUPFAM" id="SSF48371">
    <property type="entry name" value="ARM repeat"/>
    <property type="match status" value="1"/>
</dbReference>
<keyword evidence="5" id="KW-0732">Signal</keyword>
<dbReference type="InterPro" id="IPR011989">
    <property type="entry name" value="ARM-like"/>
</dbReference>
<evidence type="ECO:0000313" key="10">
    <source>
        <dbReference type="EMBL" id="ANB15828.1"/>
    </source>
</evidence>
<evidence type="ECO:0000256" key="4">
    <source>
        <dbReference type="ARBA" id="ARBA00022448"/>
    </source>
</evidence>
<keyword evidence="11" id="KW-1185">Reference proteome</keyword>
<dbReference type="InterPro" id="IPR050693">
    <property type="entry name" value="Hsp70_NEF-Inhibitors"/>
</dbReference>
<dbReference type="RefSeq" id="XP_018738305.1">
    <property type="nucleotide sequence ID" value="XM_018880491.1"/>
</dbReference>
<keyword evidence="6" id="KW-0256">Endoplasmic reticulum</keyword>
<proteinExistence type="inferred from homology"/>
<sequence>MKISIILTIIYASHRLISRASGEFVPTNEWQIVEEGEQIPPGLHVRLNFNTGVREAKLLSPEDETDDTDDGLVVVIPNSDVAEDDEKSDLEEYFEELKLSANTPPELSQAIQHIKSQLMLQHDLLQNLADLAHDIEYGTILVNSALPELVNIILNRDQHDVEFRNTAARALGASLRNNPDSLKVALGSKAHVVPRLLKGLQVESDLNVQSRLLYVISACLDDDRGLEQYIQSNGGDIIRKLFQSRGEAAASQPGYLTFQRKCCDLIQDQLINRDDSRNKFQEQREDELKKWASILQQSLIDHSDDHSIEVKYKLFQTLVNIKEIPALSISIEDKFLSWLAEENNSQIAQHKRGKVASGTIRLQSNDDTTAQEGLSPTGEDSDSEYLSIEEKYHHELKRARHLVFGNPKAHRNHLGDDL</sequence>
<feature type="compositionally biased region" description="Polar residues" evidence="9">
    <location>
        <begin position="360"/>
        <end position="374"/>
    </location>
</feature>
<evidence type="ECO:0000256" key="6">
    <source>
        <dbReference type="ARBA" id="ARBA00022824"/>
    </source>
</evidence>
<evidence type="ECO:0000256" key="7">
    <source>
        <dbReference type="ARBA" id="ARBA00022927"/>
    </source>
</evidence>
<dbReference type="KEGG" id="slb:AWJ20_3472"/>
<dbReference type="Gene3D" id="1.25.10.10">
    <property type="entry name" value="Leucine-rich Repeat Variant"/>
    <property type="match status" value="1"/>
</dbReference>
<dbReference type="InterPro" id="IPR016024">
    <property type="entry name" value="ARM-type_fold"/>
</dbReference>
<reference evidence="10 11" key="1">
    <citation type="submission" date="2016-02" db="EMBL/GenBank/DDBJ databases">
        <title>Complete genome sequence and transcriptome regulation of the pentose utilising yeast Sugiyamaella lignohabitans.</title>
        <authorList>
            <person name="Bellasio M."/>
            <person name="Peymann A."/>
            <person name="Valli M."/>
            <person name="Sipitzky M."/>
            <person name="Graf A."/>
            <person name="Sauer M."/>
            <person name="Marx H."/>
            <person name="Mattanovich D."/>
        </authorList>
    </citation>
    <scope>NUCLEOTIDE SEQUENCE [LARGE SCALE GENOMIC DNA]</scope>
    <source>
        <strain evidence="10 11">CBS 10342</strain>
    </source>
</reference>
<evidence type="ECO:0000256" key="3">
    <source>
        <dbReference type="ARBA" id="ARBA00015352"/>
    </source>
</evidence>